<evidence type="ECO:0000313" key="15">
    <source>
        <dbReference type="Proteomes" id="UP000243579"/>
    </source>
</evidence>
<dbReference type="SUPFAM" id="SSF57903">
    <property type="entry name" value="FYVE/PHD zinc finger"/>
    <property type="match status" value="1"/>
</dbReference>
<feature type="region of interest" description="Disordered" evidence="12">
    <location>
        <begin position="1"/>
        <end position="49"/>
    </location>
</feature>
<name>A0A1V9ZTP2_ACHHY</name>
<evidence type="ECO:0000256" key="4">
    <source>
        <dbReference type="ARBA" id="ARBA00022771"/>
    </source>
</evidence>
<evidence type="ECO:0000256" key="7">
    <source>
        <dbReference type="ARBA" id="ARBA00023163"/>
    </source>
</evidence>
<comment type="subcellular location">
    <subcellularLocation>
        <location evidence="1">Nucleus</location>
    </subcellularLocation>
</comment>
<organism evidence="14 15">
    <name type="scientific">Achlya hypogyna</name>
    <name type="common">Oomycete</name>
    <name type="synonym">Protoachlya hypogyna</name>
    <dbReference type="NCBI Taxonomy" id="1202772"/>
    <lineage>
        <taxon>Eukaryota</taxon>
        <taxon>Sar</taxon>
        <taxon>Stramenopiles</taxon>
        <taxon>Oomycota</taxon>
        <taxon>Saprolegniomycetes</taxon>
        <taxon>Saprolegniales</taxon>
        <taxon>Achlyaceae</taxon>
        <taxon>Achlya</taxon>
    </lineage>
</organism>
<dbReference type="InterPro" id="IPR025718">
    <property type="entry name" value="SAP30_Sin3-bd"/>
</dbReference>
<evidence type="ECO:0000256" key="1">
    <source>
        <dbReference type="ARBA" id="ARBA00004123"/>
    </source>
</evidence>
<dbReference type="EMBL" id="JNBR01000009">
    <property type="protein sequence ID" value="OQS01373.1"/>
    <property type="molecule type" value="Genomic_DNA"/>
</dbReference>
<reference evidence="14 15" key="1">
    <citation type="journal article" date="2014" name="Genome Biol. Evol.">
        <title>The secreted proteins of Achlya hypogyna and Thraustotheca clavata identify the ancestral oomycete secretome and reveal gene acquisitions by horizontal gene transfer.</title>
        <authorList>
            <person name="Misner I."/>
            <person name="Blouin N."/>
            <person name="Leonard G."/>
            <person name="Richards T.A."/>
            <person name="Lane C.E."/>
        </authorList>
    </citation>
    <scope>NUCLEOTIDE SEQUENCE [LARGE SCALE GENOMIC DNA]</scope>
    <source>
        <strain evidence="14 15">ATCC 48635</strain>
    </source>
</reference>
<feature type="region of interest" description="Disordered" evidence="12">
    <location>
        <begin position="120"/>
        <end position="203"/>
    </location>
</feature>
<evidence type="ECO:0000256" key="9">
    <source>
        <dbReference type="PIRSR" id="PIRSR628651-50"/>
    </source>
</evidence>
<dbReference type="SMART" id="SM00249">
    <property type="entry name" value="PHD"/>
    <property type="match status" value="1"/>
</dbReference>
<evidence type="ECO:0000313" key="14">
    <source>
        <dbReference type="EMBL" id="OQS01373.1"/>
    </source>
</evidence>
<dbReference type="InterPro" id="IPR019787">
    <property type="entry name" value="Znf_PHD-finger"/>
</dbReference>
<feature type="site" description="Histone H3K4me3 binding" evidence="9">
    <location>
        <position position="220"/>
    </location>
</feature>
<dbReference type="STRING" id="1202772.A0A1V9ZTP2"/>
<dbReference type="AlphaFoldDB" id="A0A1V9ZTP2"/>
<evidence type="ECO:0000256" key="11">
    <source>
        <dbReference type="PROSITE-ProRule" id="PRU00146"/>
    </source>
</evidence>
<dbReference type="GO" id="GO:0005634">
    <property type="term" value="C:nucleus"/>
    <property type="evidence" value="ECO:0007669"/>
    <property type="project" value="UniProtKB-SubCell"/>
</dbReference>
<dbReference type="PANTHER" id="PTHR10333">
    <property type="entry name" value="INHIBITOR OF GROWTH PROTEIN"/>
    <property type="match status" value="1"/>
</dbReference>
<dbReference type="Proteomes" id="UP000243579">
    <property type="component" value="Unassembled WGS sequence"/>
</dbReference>
<keyword evidence="4 11" id="KW-0863">Zinc-finger</keyword>
<evidence type="ECO:0000256" key="2">
    <source>
        <dbReference type="ARBA" id="ARBA00010210"/>
    </source>
</evidence>
<dbReference type="PANTHER" id="PTHR10333:SF103">
    <property type="entry name" value="INHIBITOR OF GROWTH PROTEIN 3"/>
    <property type="match status" value="1"/>
</dbReference>
<comment type="caution">
    <text evidence="14">The sequence shown here is derived from an EMBL/GenBank/DDBJ whole genome shotgun (WGS) entry which is preliminary data.</text>
</comment>
<feature type="compositionally biased region" description="Low complexity" evidence="12">
    <location>
        <begin position="149"/>
        <end position="158"/>
    </location>
</feature>
<keyword evidence="5 10" id="KW-0862">Zinc</keyword>
<feature type="compositionally biased region" description="Low complexity" evidence="12">
    <location>
        <begin position="275"/>
        <end position="289"/>
    </location>
</feature>
<feature type="compositionally biased region" description="Basic and acidic residues" evidence="12">
    <location>
        <begin position="120"/>
        <end position="148"/>
    </location>
</feature>
<feature type="binding site" evidence="10">
    <location>
        <position position="256"/>
    </location>
    <ligand>
        <name>Zn(2+)</name>
        <dbReference type="ChEBI" id="CHEBI:29105"/>
        <label>2</label>
    </ligand>
</feature>
<dbReference type="InterPro" id="IPR038291">
    <property type="entry name" value="SAP30_C_sf"/>
</dbReference>
<feature type="binding site" evidence="10">
    <location>
        <position position="239"/>
    </location>
    <ligand>
        <name>Zn(2+)</name>
        <dbReference type="ChEBI" id="CHEBI:29105"/>
        <label>1</label>
    </ligand>
</feature>
<accession>A0A1V9ZTP2</accession>
<keyword evidence="3 10" id="KW-0479">Metal-binding</keyword>
<feature type="binding site" evidence="10">
    <location>
        <position position="212"/>
    </location>
    <ligand>
        <name>Zn(2+)</name>
        <dbReference type="ChEBI" id="CHEBI:29105"/>
        <label>1</label>
    </ligand>
</feature>
<evidence type="ECO:0000256" key="3">
    <source>
        <dbReference type="ARBA" id="ARBA00022723"/>
    </source>
</evidence>
<dbReference type="InterPro" id="IPR011011">
    <property type="entry name" value="Znf_FYVE_PHD"/>
</dbReference>
<feature type="binding site" evidence="10">
    <location>
        <position position="210"/>
    </location>
    <ligand>
        <name>Zn(2+)</name>
        <dbReference type="ChEBI" id="CHEBI:29105"/>
        <label>1</label>
    </ligand>
</feature>
<feature type="binding site" evidence="10">
    <location>
        <position position="253"/>
    </location>
    <ligand>
        <name>Zn(2+)</name>
        <dbReference type="ChEBI" id="CHEBI:29105"/>
        <label>2</label>
    </ligand>
</feature>
<evidence type="ECO:0000256" key="12">
    <source>
        <dbReference type="SAM" id="MobiDB-lite"/>
    </source>
</evidence>
<feature type="binding site" evidence="10">
    <location>
        <position position="236"/>
    </location>
    <ligand>
        <name>Zn(2+)</name>
        <dbReference type="ChEBI" id="CHEBI:29105"/>
        <label>1</label>
    </ligand>
</feature>
<feature type="site" description="Histone H3K4me3 binding" evidence="9">
    <location>
        <position position="209"/>
    </location>
</feature>
<feature type="binding site" evidence="10">
    <location>
        <position position="228"/>
    </location>
    <ligand>
        <name>Zn(2+)</name>
        <dbReference type="ChEBI" id="CHEBI:29105"/>
        <label>2</label>
    </ligand>
</feature>
<comment type="similarity">
    <text evidence="2">Belongs to the ING family.</text>
</comment>
<feature type="site" description="Histone H3K4me3 binding" evidence="9">
    <location>
        <position position="234"/>
    </location>
</feature>
<keyword evidence="15" id="KW-1185">Reference proteome</keyword>
<feature type="site" description="Histone H3K4me3 binding" evidence="9">
    <location>
        <position position="224"/>
    </location>
</feature>
<dbReference type="InterPro" id="IPR001965">
    <property type="entry name" value="Znf_PHD"/>
</dbReference>
<evidence type="ECO:0000256" key="10">
    <source>
        <dbReference type="PIRSR" id="PIRSR628651-51"/>
    </source>
</evidence>
<proteinExistence type="inferred from homology"/>
<keyword evidence="8" id="KW-0539">Nucleus</keyword>
<feature type="domain" description="PHD-type" evidence="13">
    <location>
        <begin position="207"/>
        <end position="259"/>
    </location>
</feature>
<dbReference type="Gene3D" id="3.30.40.10">
    <property type="entry name" value="Zinc/RING finger domain, C3HC4 (zinc finger)"/>
    <property type="match status" value="1"/>
</dbReference>
<gene>
    <name evidence="14" type="ORF">ACHHYP_01184</name>
</gene>
<evidence type="ECO:0000256" key="8">
    <source>
        <dbReference type="ARBA" id="ARBA00023242"/>
    </source>
</evidence>
<feature type="binding site" evidence="10">
    <location>
        <position position="223"/>
    </location>
    <ligand>
        <name>Zn(2+)</name>
        <dbReference type="ChEBI" id="CHEBI:29105"/>
        <label>2</label>
    </ligand>
</feature>
<feature type="compositionally biased region" description="Basic and acidic residues" evidence="12">
    <location>
        <begin position="39"/>
        <end position="49"/>
    </location>
</feature>
<dbReference type="GO" id="GO:0008270">
    <property type="term" value="F:zinc ion binding"/>
    <property type="evidence" value="ECO:0007669"/>
    <property type="project" value="UniProtKB-KW"/>
</dbReference>
<evidence type="ECO:0000259" key="13">
    <source>
        <dbReference type="PROSITE" id="PS50016"/>
    </source>
</evidence>
<dbReference type="Pfam" id="PF13867">
    <property type="entry name" value="SAP30_Sin3_bdg"/>
    <property type="match status" value="1"/>
</dbReference>
<keyword evidence="6" id="KW-0805">Transcription regulation</keyword>
<sequence length="289" mass="31569">MTTVDVAMASDPLSDKASSVSYRSGASGANGDGLKSKSKNGDSKHDKANAKKIVYPPRLLVDFKSLQMDALHKYVAFYQLPVREEYTKDDLASLVARHFDCSLEVEEDESILSFVTRVRNGEKASRSQRQTSDKKAKAEAAAAKEAKKAAQQPSKPAATTSGSKRPRPEESDVVDEPEKESREEVAPPPAKSKPKGSKSSKKEEDNELYCVCNLPSYGNMIACDGDKCPNPAQWYHLECVGISDGQQPDTWLCPECDPKAFAAVLKKKKKARKMQQQSGSSSSSSSSRR</sequence>
<evidence type="ECO:0000256" key="6">
    <source>
        <dbReference type="ARBA" id="ARBA00023015"/>
    </source>
</evidence>
<dbReference type="PROSITE" id="PS50016">
    <property type="entry name" value="ZF_PHD_2"/>
    <property type="match status" value="1"/>
</dbReference>
<dbReference type="Gene3D" id="6.10.160.20">
    <property type="match status" value="1"/>
</dbReference>
<feature type="region of interest" description="Disordered" evidence="12">
    <location>
        <begin position="267"/>
        <end position="289"/>
    </location>
</feature>
<dbReference type="InterPro" id="IPR028651">
    <property type="entry name" value="ING_fam"/>
</dbReference>
<dbReference type="OrthoDB" id="5411773at2759"/>
<protein>
    <recommendedName>
        <fullName evidence="13">PHD-type domain-containing protein</fullName>
    </recommendedName>
</protein>
<evidence type="ECO:0000256" key="5">
    <source>
        <dbReference type="ARBA" id="ARBA00022833"/>
    </source>
</evidence>
<keyword evidence="7" id="KW-0804">Transcription</keyword>
<dbReference type="InterPro" id="IPR013083">
    <property type="entry name" value="Znf_RING/FYVE/PHD"/>
</dbReference>